<feature type="transmembrane region" description="Helical" evidence="12">
    <location>
        <begin position="207"/>
        <end position="227"/>
    </location>
</feature>
<dbReference type="PRINTS" id="PR00245">
    <property type="entry name" value="OLFACTORYR"/>
</dbReference>
<dbReference type="GO" id="GO:0005886">
    <property type="term" value="C:plasma membrane"/>
    <property type="evidence" value="ECO:0007669"/>
    <property type="project" value="UniProtKB-SubCell"/>
</dbReference>
<dbReference type="PROSITE" id="PS50262">
    <property type="entry name" value="G_PROTEIN_RECEP_F1_2"/>
    <property type="match status" value="1"/>
</dbReference>
<evidence type="ECO:0000256" key="11">
    <source>
        <dbReference type="RuleBase" id="RU000688"/>
    </source>
</evidence>
<dbReference type="InterPro" id="IPR050516">
    <property type="entry name" value="Olfactory_GPCR"/>
</dbReference>
<keyword evidence="8 12" id="KW-0472">Membrane</keyword>
<evidence type="ECO:0000256" key="1">
    <source>
        <dbReference type="ARBA" id="ARBA00004651"/>
    </source>
</evidence>
<feature type="transmembrane region" description="Helical" evidence="12">
    <location>
        <begin position="27"/>
        <end position="52"/>
    </location>
</feature>
<evidence type="ECO:0000256" key="4">
    <source>
        <dbReference type="ARBA" id="ARBA00022692"/>
    </source>
</evidence>
<dbReference type="CDD" id="cd13954">
    <property type="entry name" value="7tmA_OR"/>
    <property type="match status" value="1"/>
</dbReference>
<feature type="domain" description="G-protein coupled receptors family 1 profile" evidence="13">
    <location>
        <begin position="42"/>
        <end position="291"/>
    </location>
</feature>
<dbReference type="GO" id="GO:0004930">
    <property type="term" value="F:G protein-coupled receptor activity"/>
    <property type="evidence" value="ECO:0007669"/>
    <property type="project" value="UniProtKB-KW"/>
</dbReference>
<keyword evidence="5 12" id="KW-0552">Olfaction</keyword>
<comment type="caution">
    <text evidence="14">The sequence shown here is derived from an EMBL/GenBank/DDBJ whole genome shotgun (WGS) entry which is preliminary data.</text>
</comment>
<dbReference type="FunFam" id="1.20.1070.10:FF:000001">
    <property type="entry name" value="Olfactory receptor"/>
    <property type="match status" value="1"/>
</dbReference>
<dbReference type="PRINTS" id="PR00237">
    <property type="entry name" value="GPCRRHODOPSN"/>
</dbReference>
<dbReference type="InterPro" id="IPR000276">
    <property type="entry name" value="GPCR_Rhodpsn"/>
</dbReference>
<dbReference type="PANTHER" id="PTHR26452">
    <property type="entry name" value="OLFACTORY RECEPTOR"/>
    <property type="match status" value="1"/>
</dbReference>
<dbReference type="SUPFAM" id="SSF81321">
    <property type="entry name" value="Family A G protein-coupled receptor-like"/>
    <property type="match status" value="1"/>
</dbReference>
<keyword evidence="10 11" id="KW-0807">Transducer</keyword>
<evidence type="ECO:0000256" key="8">
    <source>
        <dbReference type="ARBA" id="ARBA00023136"/>
    </source>
</evidence>
<name>A0AAV6YNA7_ENGPU</name>
<evidence type="ECO:0000256" key="3">
    <source>
        <dbReference type="ARBA" id="ARBA00022606"/>
    </source>
</evidence>
<evidence type="ECO:0000256" key="12">
    <source>
        <dbReference type="RuleBase" id="RU363047"/>
    </source>
</evidence>
<keyword evidence="9 11" id="KW-0675">Receptor</keyword>
<evidence type="ECO:0000256" key="7">
    <source>
        <dbReference type="ARBA" id="ARBA00023040"/>
    </source>
</evidence>
<feature type="transmembrane region" description="Helical" evidence="12">
    <location>
        <begin position="61"/>
        <end position="83"/>
    </location>
</feature>
<evidence type="ECO:0000256" key="5">
    <source>
        <dbReference type="ARBA" id="ARBA00022725"/>
    </source>
</evidence>
<protein>
    <recommendedName>
        <fullName evidence="12">Olfactory receptor</fullName>
    </recommendedName>
</protein>
<accession>A0AAV6YNA7</accession>
<evidence type="ECO:0000256" key="9">
    <source>
        <dbReference type="ARBA" id="ARBA00023170"/>
    </source>
</evidence>
<keyword evidence="4 11" id="KW-0812">Transmembrane</keyword>
<dbReference type="AlphaFoldDB" id="A0AAV6YNA7"/>
<sequence>MGQLLNWSHVDEVVLLGLTERPLLQNIIFIMFLVIYILNLLGNSFIVVIVLLNHNLHMPMYFFLVNLSFLDICFSSVTVPRMLQSLLTHDRRISLKACLMQMHFFHFLGSTEVLLLTAMSYDRYMAICRPLHYVASMNVTVCLSMALGSWSTGFVHSLIHTLFTSQLPFCGPHRVAHFFCDIKPLLGLACTDTTFNVRLLSLLTGSLVMASFLLTLLSYMLIGLTLLQVPSSAGRMRGFSTCTSHLMVVILLYGTALFTYLRPVTEESLRVDQIAAISFTVFTPMLNPLIYTLRNKDVKKATRGLLRLLMKL</sequence>
<comment type="similarity">
    <text evidence="11">Belongs to the G-protein coupled receptor 1 family.</text>
</comment>
<comment type="subcellular location">
    <subcellularLocation>
        <location evidence="1 12">Cell membrane</location>
        <topology evidence="1 12">Multi-pass membrane protein</topology>
    </subcellularLocation>
</comment>
<evidence type="ECO:0000259" key="13">
    <source>
        <dbReference type="PROSITE" id="PS50262"/>
    </source>
</evidence>
<feature type="transmembrane region" description="Helical" evidence="12">
    <location>
        <begin position="239"/>
        <end position="261"/>
    </location>
</feature>
<evidence type="ECO:0000313" key="15">
    <source>
        <dbReference type="Proteomes" id="UP000824782"/>
    </source>
</evidence>
<dbReference type="Pfam" id="PF13853">
    <property type="entry name" value="7tm_4"/>
    <property type="match status" value="1"/>
</dbReference>
<feature type="transmembrane region" description="Helical" evidence="12">
    <location>
        <begin position="103"/>
        <end position="121"/>
    </location>
</feature>
<evidence type="ECO:0000256" key="2">
    <source>
        <dbReference type="ARBA" id="ARBA00022475"/>
    </source>
</evidence>
<dbReference type="InterPro" id="IPR000725">
    <property type="entry name" value="Olfact_rcpt"/>
</dbReference>
<keyword evidence="3 12" id="KW-0716">Sensory transduction</keyword>
<gene>
    <name evidence="14" type="ORF">GDO81_021765</name>
</gene>
<keyword evidence="7 11" id="KW-0297">G-protein coupled receptor</keyword>
<feature type="transmembrane region" description="Helical" evidence="12">
    <location>
        <begin position="273"/>
        <end position="293"/>
    </location>
</feature>
<dbReference type="InterPro" id="IPR017452">
    <property type="entry name" value="GPCR_Rhodpsn_7TM"/>
</dbReference>
<keyword evidence="2 12" id="KW-1003">Cell membrane</keyword>
<dbReference type="Gene3D" id="1.20.1070.10">
    <property type="entry name" value="Rhodopsin 7-helix transmembrane proteins"/>
    <property type="match status" value="1"/>
</dbReference>
<dbReference type="PROSITE" id="PS00237">
    <property type="entry name" value="G_PROTEIN_RECEP_F1_1"/>
    <property type="match status" value="1"/>
</dbReference>
<evidence type="ECO:0000256" key="10">
    <source>
        <dbReference type="ARBA" id="ARBA00023224"/>
    </source>
</evidence>
<evidence type="ECO:0000256" key="6">
    <source>
        <dbReference type="ARBA" id="ARBA00022989"/>
    </source>
</evidence>
<dbReference type="EMBL" id="WNYA01017557">
    <property type="protein sequence ID" value="KAG8538924.1"/>
    <property type="molecule type" value="Genomic_DNA"/>
</dbReference>
<dbReference type="GO" id="GO:0004984">
    <property type="term" value="F:olfactory receptor activity"/>
    <property type="evidence" value="ECO:0007669"/>
    <property type="project" value="InterPro"/>
</dbReference>
<feature type="transmembrane region" description="Helical" evidence="12">
    <location>
        <begin position="133"/>
        <end position="159"/>
    </location>
</feature>
<keyword evidence="6 12" id="KW-1133">Transmembrane helix</keyword>
<proteinExistence type="inferred from homology"/>
<reference evidence="14" key="1">
    <citation type="thesis" date="2020" institute="ProQuest LLC" country="789 East Eisenhower Parkway, Ann Arbor, MI, USA">
        <title>Comparative Genomics and Chromosome Evolution.</title>
        <authorList>
            <person name="Mudd A.B."/>
        </authorList>
    </citation>
    <scope>NUCLEOTIDE SEQUENCE</scope>
    <source>
        <strain evidence="14">237g6f4</strain>
        <tissue evidence="14">Blood</tissue>
    </source>
</reference>
<keyword evidence="15" id="KW-1185">Reference proteome</keyword>
<evidence type="ECO:0000313" key="14">
    <source>
        <dbReference type="EMBL" id="KAG8538924.1"/>
    </source>
</evidence>
<dbReference type="Proteomes" id="UP000824782">
    <property type="component" value="Unassembled WGS sequence"/>
</dbReference>
<organism evidence="14 15">
    <name type="scientific">Engystomops pustulosus</name>
    <name type="common">Tungara frog</name>
    <name type="synonym">Physalaemus pustulosus</name>
    <dbReference type="NCBI Taxonomy" id="76066"/>
    <lineage>
        <taxon>Eukaryota</taxon>
        <taxon>Metazoa</taxon>
        <taxon>Chordata</taxon>
        <taxon>Craniata</taxon>
        <taxon>Vertebrata</taxon>
        <taxon>Euteleostomi</taxon>
        <taxon>Amphibia</taxon>
        <taxon>Batrachia</taxon>
        <taxon>Anura</taxon>
        <taxon>Neobatrachia</taxon>
        <taxon>Hyloidea</taxon>
        <taxon>Leptodactylidae</taxon>
        <taxon>Leiuperinae</taxon>
        <taxon>Engystomops</taxon>
    </lineage>
</organism>